<dbReference type="PROSITE" id="PS00216">
    <property type="entry name" value="SUGAR_TRANSPORT_1"/>
    <property type="match status" value="1"/>
</dbReference>
<dbReference type="InterPro" id="IPR005829">
    <property type="entry name" value="Sugar_transporter_CS"/>
</dbReference>
<dbReference type="RefSeq" id="WP_208262441.1">
    <property type="nucleotide sequence ID" value="NZ_JAGEOJ010000025.1"/>
</dbReference>
<evidence type="ECO:0000256" key="2">
    <source>
        <dbReference type="ARBA" id="ARBA00022692"/>
    </source>
</evidence>
<feature type="transmembrane region" description="Helical" evidence="6">
    <location>
        <begin position="458"/>
        <end position="477"/>
    </location>
</feature>
<feature type="domain" description="Major facilitator superfamily (MFS) profile" evidence="7">
    <location>
        <begin position="38"/>
        <end position="482"/>
    </location>
</feature>
<evidence type="ECO:0000256" key="6">
    <source>
        <dbReference type="SAM" id="Phobius"/>
    </source>
</evidence>
<keyword evidence="2 6" id="KW-0812">Transmembrane</keyword>
<organism evidence="8 9">
    <name type="scientific">Actinomadura barringtoniae</name>
    <dbReference type="NCBI Taxonomy" id="1427535"/>
    <lineage>
        <taxon>Bacteria</taxon>
        <taxon>Bacillati</taxon>
        <taxon>Actinomycetota</taxon>
        <taxon>Actinomycetes</taxon>
        <taxon>Streptosporangiales</taxon>
        <taxon>Thermomonosporaceae</taxon>
        <taxon>Actinomadura</taxon>
    </lineage>
</organism>
<keyword evidence="9" id="KW-1185">Reference proteome</keyword>
<gene>
    <name evidence="8" type="ORF">J4573_44600</name>
</gene>
<feature type="transmembrane region" description="Helical" evidence="6">
    <location>
        <begin position="226"/>
        <end position="245"/>
    </location>
</feature>
<protein>
    <submittedName>
        <fullName evidence="8">MFS transporter</fullName>
    </submittedName>
</protein>
<feature type="transmembrane region" description="Helical" evidence="6">
    <location>
        <begin position="72"/>
        <end position="93"/>
    </location>
</feature>
<dbReference type="PROSITE" id="PS50850">
    <property type="entry name" value="MFS"/>
    <property type="match status" value="1"/>
</dbReference>
<feature type="transmembrane region" description="Helical" evidence="6">
    <location>
        <begin position="164"/>
        <end position="189"/>
    </location>
</feature>
<feature type="transmembrane region" description="Helical" evidence="6">
    <location>
        <begin position="105"/>
        <end position="124"/>
    </location>
</feature>
<dbReference type="PANTHER" id="PTHR42718">
    <property type="entry name" value="MAJOR FACILITATOR SUPERFAMILY MULTIDRUG TRANSPORTER MFSC"/>
    <property type="match status" value="1"/>
</dbReference>
<evidence type="ECO:0000256" key="5">
    <source>
        <dbReference type="SAM" id="MobiDB-lite"/>
    </source>
</evidence>
<proteinExistence type="predicted"/>
<dbReference type="Proteomes" id="UP000669179">
    <property type="component" value="Unassembled WGS sequence"/>
</dbReference>
<dbReference type="Gene3D" id="1.20.1250.20">
    <property type="entry name" value="MFS general substrate transporter like domains"/>
    <property type="match status" value="1"/>
</dbReference>
<evidence type="ECO:0000313" key="9">
    <source>
        <dbReference type="Proteomes" id="UP000669179"/>
    </source>
</evidence>
<dbReference type="PRINTS" id="PR01036">
    <property type="entry name" value="TCRTETB"/>
</dbReference>
<feature type="transmembrane region" description="Helical" evidence="6">
    <location>
        <begin position="130"/>
        <end position="152"/>
    </location>
</feature>
<keyword evidence="4 6" id="KW-0472">Membrane</keyword>
<dbReference type="Pfam" id="PF07690">
    <property type="entry name" value="MFS_1"/>
    <property type="match status" value="2"/>
</dbReference>
<evidence type="ECO:0000256" key="1">
    <source>
        <dbReference type="ARBA" id="ARBA00004651"/>
    </source>
</evidence>
<evidence type="ECO:0000313" key="8">
    <source>
        <dbReference type="EMBL" id="MBO2454233.1"/>
    </source>
</evidence>
<feature type="transmembrane region" description="Helical" evidence="6">
    <location>
        <begin position="37"/>
        <end position="60"/>
    </location>
</feature>
<dbReference type="PANTHER" id="PTHR42718:SF48">
    <property type="entry name" value="CONSERVED TWO-DOMAIN MEMBRANE PROTEIN-RELATED"/>
    <property type="match status" value="1"/>
</dbReference>
<name>A0A939PQ94_9ACTN</name>
<reference evidence="8" key="1">
    <citation type="submission" date="2021-03" db="EMBL/GenBank/DDBJ databases">
        <authorList>
            <person name="Kanchanasin P."/>
            <person name="Saeng-In P."/>
            <person name="Phongsopitanun W."/>
            <person name="Yuki M."/>
            <person name="Kudo T."/>
            <person name="Ohkuma M."/>
            <person name="Tanasupawat S."/>
        </authorList>
    </citation>
    <scope>NUCLEOTIDE SEQUENCE</scope>
    <source>
        <strain evidence="8">GKU 128</strain>
    </source>
</reference>
<comment type="subcellular location">
    <subcellularLocation>
        <location evidence="1">Cell membrane</location>
        <topology evidence="1">Multi-pass membrane protein</topology>
    </subcellularLocation>
</comment>
<accession>A0A939PQ94</accession>
<evidence type="ECO:0000256" key="4">
    <source>
        <dbReference type="ARBA" id="ARBA00023136"/>
    </source>
</evidence>
<keyword evidence="3 6" id="KW-1133">Transmembrane helix</keyword>
<dbReference type="SUPFAM" id="SSF103473">
    <property type="entry name" value="MFS general substrate transporter"/>
    <property type="match status" value="1"/>
</dbReference>
<dbReference type="InterPro" id="IPR020846">
    <property type="entry name" value="MFS_dom"/>
</dbReference>
<dbReference type="CDD" id="cd17321">
    <property type="entry name" value="MFS_MMR_MDR_like"/>
    <property type="match status" value="1"/>
</dbReference>
<feature type="transmembrane region" description="Helical" evidence="6">
    <location>
        <begin position="328"/>
        <end position="347"/>
    </location>
</feature>
<feature type="transmembrane region" description="Helical" evidence="6">
    <location>
        <begin position="296"/>
        <end position="322"/>
    </location>
</feature>
<dbReference type="GO" id="GO:0005886">
    <property type="term" value="C:plasma membrane"/>
    <property type="evidence" value="ECO:0007669"/>
    <property type="project" value="UniProtKB-SubCell"/>
</dbReference>
<feature type="transmembrane region" description="Helical" evidence="6">
    <location>
        <begin position="423"/>
        <end position="446"/>
    </location>
</feature>
<comment type="caution">
    <text evidence="8">The sequence shown here is derived from an EMBL/GenBank/DDBJ whole genome shotgun (WGS) entry which is preliminary data.</text>
</comment>
<dbReference type="InterPro" id="IPR011701">
    <property type="entry name" value="MFS"/>
</dbReference>
<feature type="transmembrane region" description="Helical" evidence="6">
    <location>
        <begin position="384"/>
        <end position="411"/>
    </location>
</feature>
<sequence length="485" mass="49912">MRFRPLPRSPAGPPPKSPAGQPPTPPGAASAAQSRPLAIGVVCAGVFLGAIDTQLVNVAFPKMLRDFPGTDLAQLSWVFNGYTIAFTAALLPAGGLADRFGRRRVYLAGLSVFVAASAACAVAPSPAALIAARLVQGAGGGIITPLALALILHWFSEEERGTGIGLWSATQSVAVAAGPALGGMLVSLWDWRTIFWLHIPVGLLALAFSVRTLPRDEVGKAAALPDLPGLALLVGAIGLPSFAIVQSHDWGLVDARTLIALAVGLLSAAAFARRASRHPAPLVDLALLRLPTALRANAAMFVLGLVIFALSLAAVLFLTGVWDYSEARAGLAFTPAPAIQVLVAPFAGRLVRRTGFRTMALTGAAVLFASVVLLALAAGHTPSYWLVFFPSLLLGGSGIALLVTALSAAALTEIPPSRLATGTALSVTARACGAVIGLSTLAVILAGAPRDSLGTYHAVWWTMAALCAVMTALATRLPRPLKSTE</sequence>
<feature type="transmembrane region" description="Helical" evidence="6">
    <location>
        <begin position="359"/>
        <end position="378"/>
    </location>
</feature>
<feature type="compositionally biased region" description="Pro residues" evidence="5">
    <location>
        <begin position="7"/>
        <end position="26"/>
    </location>
</feature>
<evidence type="ECO:0000259" key="7">
    <source>
        <dbReference type="PROSITE" id="PS50850"/>
    </source>
</evidence>
<dbReference type="AlphaFoldDB" id="A0A939PQ94"/>
<dbReference type="InterPro" id="IPR036259">
    <property type="entry name" value="MFS_trans_sf"/>
</dbReference>
<dbReference type="GO" id="GO:0022857">
    <property type="term" value="F:transmembrane transporter activity"/>
    <property type="evidence" value="ECO:0007669"/>
    <property type="project" value="InterPro"/>
</dbReference>
<dbReference type="EMBL" id="JAGEOJ010000025">
    <property type="protein sequence ID" value="MBO2454233.1"/>
    <property type="molecule type" value="Genomic_DNA"/>
</dbReference>
<dbReference type="Gene3D" id="1.20.1720.10">
    <property type="entry name" value="Multidrug resistance protein D"/>
    <property type="match status" value="1"/>
</dbReference>
<feature type="transmembrane region" description="Helical" evidence="6">
    <location>
        <begin position="257"/>
        <end position="275"/>
    </location>
</feature>
<feature type="region of interest" description="Disordered" evidence="5">
    <location>
        <begin position="1"/>
        <end position="31"/>
    </location>
</feature>
<evidence type="ECO:0000256" key="3">
    <source>
        <dbReference type="ARBA" id="ARBA00022989"/>
    </source>
</evidence>
<feature type="transmembrane region" description="Helical" evidence="6">
    <location>
        <begin position="195"/>
        <end position="214"/>
    </location>
</feature>